<proteinExistence type="predicted"/>
<reference evidence="2" key="1">
    <citation type="submission" date="2020-01" db="EMBL/GenBank/DDBJ databases">
        <authorList>
            <person name="Mishra B."/>
        </authorList>
    </citation>
    <scope>NUCLEOTIDE SEQUENCE [LARGE SCALE GENOMIC DNA]</scope>
</reference>
<name>A0A6D2KH99_9BRAS</name>
<sequence length="106" mass="11799">MYNTQNLHRTLHYIQSVSNKKIGNHAIQFKAVTTNRIHKGHSMTLKASEEMNTRQGSCSVLFATSRSQNSVAKIAIARILGFLTGSSPITLVIIAVVLIRRYPPHI</sequence>
<dbReference type="Proteomes" id="UP000467841">
    <property type="component" value="Unassembled WGS sequence"/>
</dbReference>
<keyword evidence="1" id="KW-1133">Transmembrane helix</keyword>
<dbReference type="AlphaFoldDB" id="A0A6D2KH99"/>
<keyword evidence="1" id="KW-0472">Membrane</keyword>
<keyword evidence="3" id="KW-1185">Reference proteome</keyword>
<feature type="transmembrane region" description="Helical" evidence="1">
    <location>
        <begin position="75"/>
        <end position="99"/>
    </location>
</feature>
<gene>
    <name evidence="2" type="ORF">MERR_LOCUS39613</name>
</gene>
<comment type="caution">
    <text evidence="2">The sequence shown here is derived from an EMBL/GenBank/DDBJ whole genome shotgun (WGS) entry which is preliminary data.</text>
</comment>
<organism evidence="2 3">
    <name type="scientific">Microthlaspi erraticum</name>
    <dbReference type="NCBI Taxonomy" id="1685480"/>
    <lineage>
        <taxon>Eukaryota</taxon>
        <taxon>Viridiplantae</taxon>
        <taxon>Streptophyta</taxon>
        <taxon>Embryophyta</taxon>
        <taxon>Tracheophyta</taxon>
        <taxon>Spermatophyta</taxon>
        <taxon>Magnoliopsida</taxon>
        <taxon>eudicotyledons</taxon>
        <taxon>Gunneridae</taxon>
        <taxon>Pentapetalae</taxon>
        <taxon>rosids</taxon>
        <taxon>malvids</taxon>
        <taxon>Brassicales</taxon>
        <taxon>Brassicaceae</taxon>
        <taxon>Coluteocarpeae</taxon>
        <taxon>Microthlaspi</taxon>
    </lineage>
</organism>
<accession>A0A6D2KH99</accession>
<evidence type="ECO:0000313" key="2">
    <source>
        <dbReference type="EMBL" id="CAA7052378.1"/>
    </source>
</evidence>
<evidence type="ECO:0000313" key="3">
    <source>
        <dbReference type="Proteomes" id="UP000467841"/>
    </source>
</evidence>
<keyword evidence="1" id="KW-0812">Transmembrane</keyword>
<evidence type="ECO:0000256" key="1">
    <source>
        <dbReference type="SAM" id="Phobius"/>
    </source>
</evidence>
<dbReference type="EMBL" id="CACVBM020001496">
    <property type="protein sequence ID" value="CAA7052378.1"/>
    <property type="molecule type" value="Genomic_DNA"/>
</dbReference>
<protein>
    <submittedName>
        <fullName evidence="2">Uncharacterized protein</fullName>
    </submittedName>
</protein>